<name>A0AAV6WKW3_9LAMI</name>
<sequence>MEHMSQAGILYANGWASEHNTCFITSIVAACGDQSLSIDSNNTTVIQSAMDELNHKFGTVFTFFACKSRLQFLYERHTVFYLVIAYPGVRWDRDLNQIFAQPGVMAKLMKENEMVMTYLRYGDPAIAQLNYIFGPRVIDVSSDSSRSNGIALCGFGPNDTIVIEDKALATRDDETLTETTSSTERIMLKFIRGRMITPKVEPSSDNENEPKRSGVEWDEARCIVRASKQQCEEWRVTIPLSGPYIYYGDDKYEDLKRLYASPYAGTLTNPWEAGMVLNANEKPCP</sequence>
<protein>
    <submittedName>
        <fullName evidence="1">Uncharacterized protein</fullName>
    </submittedName>
</protein>
<evidence type="ECO:0000313" key="1">
    <source>
        <dbReference type="EMBL" id="KAG8367553.1"/>
    </source>
</evidence>
<accession>A0AAV6WKW3</accession>
<organism evidence="1 2">
    <name type="scientific">Buddleja alternifolia</name>
    <dbReference type="NCBI Taxonomy" id="168488"/>
    <lineage>
        <taxon>Eukaryota</taxon>
        <taxon>Viridiplantae</taxon>
        <taxon>Streptophyta</taxon>
        <taxon>Embryophyta</taxon>
        <taxon>Tracheophyta</taxon>
        <taxon>Spermatophyta</taxon>
        <taxon>Magnoliopsida</taxon>
        <taxon>eudicotyledons</taxon>
        <taxon>Gunneridae</taxon>
        <taxon>Pentapetalae</taxon>
        <taxon>asterids</taxon>
        <taxon>lamiids</taxon>
        <taxon>Lamiales</taxon>
        <taxon>Scrophulariaceae</taxon>
        <taxon>Buddlejeae</taxon>
        <taxon>Buddleja</taxon>
    </lineage>
</organism>
<keyword evidence="2" id="KW-1185">Reference proteome</keyword>
<dbReference type="AlphaFoldDB" id="A0AAV6WKW3"/>
<gene>
    <name evidence="1" type="ORF">BUALT_Bualt16G0083800</name>
</gene>
<evidence type="ECO:0000313" key="2">
    <source>
        <dbReference type="Proteomes" id="UP000826271"/>
    </source>
</evidence>
<dbReference type="Proteomes" id="UP000826271">
    <property type="component" value="Unassembled WGS sequence"/>
</dbReference>
<comment type="caution">
    <text evidence="1">The sequence shown here is derived from an EMBL/GenBank/DDBJ whole genome shotgun (WGS) entry which is preliminary data.</text>
</comment>
<dbReference type="EMBL" id="WHWC01000016">
    <property type="protein sequence ID" value="KAG8367553.1"/>
    <property type="molecule type" value="Genomic_DNA"/>
</dbReference>
<reference evidence="1" key="1">
    <citation type="submission" date="2019-10" db="EMBL/GenBank/DDBJ databases">
        <authorList>
            <person name="Zhang R."/>
            <person name="Pan Y."/>
            <person name="Wang J."/>
            <person name="Ma R."/>
            <person name="Yu S."/>
        </authorList>
    </citation>
    <scope>NUCLEOTIDE SEQUENCE</scope>
    <source>
        <strain evidence="1">LA-IB0</strain>
        <tissue evidence="1">Leaf</tissue>
    </source>
</reference>
<proteinExistence type="predicted"/>